<evidence type="ECO:0000256" key="1">
    <source>
        <dbReference type="ARBA" id="ARBA00022614"/>
    </source>
</evidence>
<reference evidence="4" key="2">
    <citation type="submission" date="2020-05" db="UniProtKB">
        <authorList>
            <consortium name="EnsemblMetazoa"/>
        </authorList>
    </citation>
    <scope>IDENTIFICATION</scope>
    <source>
        <strain evidence="4">MINIMUS1</strain>
    </source>
</reference>
<name>A0A182W9B3_9DIPT</name>
<evidence type="ECO:0000259" key="3">
    <source>
        <dbReference type="Pfam" id="PF23598"/>
    </source>
</evidence>
<evidence type="ECO:0000313" key="4">
    <source>
        <dbReference type="EnsemblMetazoa" id="AMIN006937-PA"/>
    </source>
</evidence>
<dbReference type="SUPFAM" id="SSF52058">
    <property type="entry name" value="L domain-like"/>
    <property type="match status" value="1"/>
</dbReference>
<dbReference type="InterPro" id="IPR001611">
    <property type="entry name" value="Leu-rich_rpt"/>
</dbReference>
<evidence type="ECO:0000256" key="2">
    <source>
        <dbReference type="ARBA" id="ARBA00022737"/>
    </source>
</evidence>
<keyword evidence="2" id="KW-0677">Repeat</keyword>
<dbReference type="AlphaFoldDB" id="A0A182W9B3"/>
<organism evidence="4 5">
    <name type="scientific">Anopheles minimus</name>
    <dbReference type="NCBI Taxonomy" id="112268"/>
    <lineage>
        <taxon>Eukaryota</taxon>
        <taxon>Metazoa</taxon>
        <taxon>Ecdysozoa</taxon>
        <taxon>Arthropoda</taxon>
        <taxon>Hexapoda</taxon>
        <taxon>Insecta</taxon>
        <taxon>Pterygota</taxon>
        <taxon>Neoptera</taxon>
        <taxon>Endopterygota</taxon>
        <taxon>Diptera</taxon>
        <taxon>Nematocera</taxon>
        <taxon>Culicoidea</taxon>
        <taxon>Culicidae</taxon>
        <taxon>Anophelinae</taxon>
        <taxon>Anopheles</taxon>
    </lineage>
</organism>
<feature type="domain" description="Disease resistance R13L4/SHOC-2-like LRR" evidence="3">
    <location>
        <begin position="84"/>
        <end position="141"/>
    </location>
</feature>
<dbReference type="PANTHER" id="PTHR48051:SF36">
    <property type="entry name" value="CASPASE FAMILY P20 DOMAIN-CONTAINING PROTEIN"/>
    <property type="match status" value="1"/>
</dbReference>
<dbReference type="Pfam" id="PF23598">
    <property type="entry name" value="LRR_14"/>
    <property type="match status" value="1"/>
</dbReference>
<keyword evidence="5" id="KW-1185">Reference proteome</keyword>
<dbReference type="GO" id="GO:0005737">
    <property type="term" value="C:cytoplasm"/>
    <property type="evidence" value="ECO:0007669"/>
    <property type="project" value="TreeGrafter"/>
</dbReference>
<dbReference type="Gene3D" id="3.80.10.10">
    <property type="entry name" value="Ribonuclease Inhibitor"/>
    <property type="match status" value="1"/>
</dbReference>
<evidence type="ECO:0000313" key="5">
    <source>
        <dbReference type="Proteomes" id="UP000075920"/>
    </source>
</evidence>
<dbReference type="InterPro" id="IPR003591">
    <property type="entry name" value="Leu-rich_rpt_typical-subtyp"/>
</dbReference>
<dbReference type="InterPro" id="IPR050216">
    <property type="entry name" value="LRR_domain-containing"/>
</dbReference>
<proteinExistence type="predicted"/>
<dbReference type="InterPro" id="IPR032675">
    <property type="entry name" value="LRR_dom_sf"/>
</dbReference>
<dbReference type="PANTHER" id="PTHR48051">
    <property type="match status" value="1"/>
</dbReference>
<accession>A0A182W9B3</accession>
<dbReference type="InterPro" id="IPR055414">
    <property type="entry name" value="LRR_R13L4/SHOC2-like"/>
</dbReference>
<dbReference type="VEuPathDB" id="VectorBase:AMIN006937"/>
<reference evidence="5" key="1">
    <citation type="submission" date="2013-03" db="EMBL/GenBank/DDBJ databases">
        <title>The Genome Sequence of Anopheles minimus MINIMUS1.</title>
        <authorList>
            <consortium name="The Broad Institute Genomics Platform"/>
            <person name="Neafsey D.E."/>
            <person name="Walton C."/>
            <person name="Walker B."/>
            <person name="Young S.K."/>
            <person name="Zeng Q."/>
            <person name="Gargeya S."/>
            <person name="Fitzgerald M."/>
            <person name="Haas B."/>
            <person name="Abouelleil A."/>
            <person name="Allen A.W."/>
            <person name="Alvarado L."/>
            <person name="Arachchi H.M."/>
            <person name="Berlin A.M."/>
            <person name="Chapman S.B."/>
            <person name="Gainer-Dewar J."/>
            <person name="Goldberg J."/>
            <person name="Griggs A."/>
            <person name="Gujja S."/>
            <person name="Hansen M."/>
            <person name="Howarth C."/>
            <person name="Imamovic A."/>
            <person name="Ireland A."/>
            <person name="Larimer J."/>
            <person name="McCowan C."/>
            <person name="Murphy C."/>
            <person name="Pearson M."/>
            <person name="Poon T.W."/>
            <person name="Priest M."/>
            <person name="Roberts A."/>
            <person name="Saif S."/>
            <person name="Shea T."/>
            <person name="Sisk P."/>
            <person name="Sykes S."/>
            <person name="Wortman J."/>
            <person name="Nusbaum C."/>
            <person name="Birren B."/>
        </authorList>
    </citation>
    <scope>NUCLEOTIDE SEQUENCE [LARGE SCALE GENOMIC DNA]</scope>
    <source>
        <strain evidence="5">MINIMUS1</strain>
    </source>
</reference>
<dbReference type="STRING" id="112268.A0A182W9B3"/>
<sequence>NRVPSRRTSPFGSIFFPVIVFLRSFQSFHSIRNMEGDFKHVMHLSYRNFRSIPEELRDARKHNVYEIYLKENMITIVPKWFFVELTHLRFLCLAGNAIDTLPNEIYRMECLETLDLSGNALKRLPNTIGGLQQLGKLLLNENKIEQLPLEIGQLHKLEVLEVCKNRLTNIPIQLAQCTVLEDLRMDDNPGLVSIPSRIFNLPLLVYVSAERCNLYQLPFTINTTTLRLVLLFSQEHSLTHCPLALERFVRPDYESMEQKVKRIGNPPCYRQIRCHAVPYLLNLPSELVHVCQRQTVPAIMPNTLFEIALWTAYTRSVRWGNYDELGLPKCLMNRLIHGPVGCCSSVPCGKEIFTTAVLALVKSKKYAQHLVVSVLFCSKLCADRWFQYNCDAYEELSWDIPQ</sequence>
<protein>
    <recommendedName>
        <fullName evidence="3">Disease resistance R13L4/SHOC-2-like LRR domain-containing protein</fullName>
    </recommendedName>
</protein>
<dbReference type="Proteomes" id="UP000075920">
    <property type="component" value="Unassembled WGS sequence"/>
</dbReference>
<dbReference type="PROSITE" id="PS51450">
    <property type="entry name" value="LRR"/>
    <property type="match status" value="1"/>
</dbReference>
<dbReference type="SMART" id="SM00369">
    <property type="entry name" value="LRR_TYP"/>
    <property type="match status" value="4"/>
</dbReference>
<dbReference type="EnsemblMetazoa" id="AMIN006937-RA">
    <property type="protein sequence ID" value="AMIN006937-PA"/>
    <property type="gene ID" value="AMIN006937"/>
</dbReference>
<keyword evidence="1" id="KW-0433">Leucine-rich repeat</keyword>